<feature type="domain" description="DUF4350" evidence="4">
    <location>
        <begin position="39"/>
        <end position="233"/>
    </location>
</feature>
<sequence>MNKTFKITFAAFLLLILALTYMEATEPEPVNWTPSYTAKDKIPLGSFVFFESWKNSKSAEIEKINIPPYEFFQQDSIPDGTYFFLNHYIALDDAELDDLLEWVKKGNSAFLSANYLSLNLLDTLEIETSEFMSEKDFTSAPGFNFVNSELKSEKAYKLDHNIDAIFFSKIDTANHVVLGVASLEDDPDSEEEKVNFIKVPYGDGEILLHTNPQAFSNYFLLSDNNYEYAEKVLSYLHPGGKILWDAYYKSGKAFYSSPLYILLSSRSLKWAYYFVIIAGVLFIIFEGKRKQRPIPVVKPAKNQTYEYTQTVADLYLEQKRYKELADKKIELFLEYIRLNYRLRTQEINGKFYQDLASRAEKEPEDAKILFKEIDRLKNNKKVSKEEFLQLSRSINNFKDLKNGQRRDTA</sequence>
<keyword evidence="6" id="KW-1185">Reference proteome</keyword>
<feature type="transmembrane region" description="Helical" evidence="2">
    <location>
        <begin position="270"/>
        <end position="287"/>
    </location>
</feature>
<dbReference type="EMBL" id="JAVRHQ010000011">
    <property type="protein sequence ID" value="MDT0643220.1"/>
    <property type="molecule type" value="Genomic_DNA"/>
</dbReference>
<keyword evidence="2" id="KW-0472">Membrane</keyword>
<evidence type="ECO:0000256" key="2">
    <source>
        <dbReference type="SAM" id="Phobius"/>
    </source>
</evidence>
<feature type="chain" id="PRO_5046746412" evidence="3">
    <location>
        <begin position="25"/>
        <end position="409"/>
    </location>
</feature>
<evidence type="ECO:0000256" key="1">
    <source>
        <dbReference type="SAM" id="Coils"/>
    </source>
</evidence>
<dbReference type="Proteomes" id="UP001262889">
    <property type="component" value="Unassembled WGS sequence"/>
</dbReference>
<gene>
    <name evidence="5" type="ORF">RM553_10310</name>
</gene>
<protein>
    <submittedName>
        <fullName evidence="5">DUF4350 domain-containing protein</fullName>
    </submittedName>
</protein>
<dbReference type="RefSeq" id="WP_311534841.1">
    <property type="nucleotide sequence ID" value="NZ_JAVRHQ010000011.1"/>
</dbReference>
<keyword evidence="2" id="KW-1133">Transmembrane helix</keyword>
<keyword evidence="3" id="KW-0732">Signal</keyword>
<evidence type="ECO:0000313" key="6">
    <source>
        <dbReference type="Proteomes" id="UP001262889"/>
    </source>
</evidence>
<reference evidence="5 6" key="1">
    <citation type="submission" date="2023-09" db="EMBL/GenBank/DDBJ databases">
        <authorList>
            <person name="Rey-Velasco X."/>
        </authorList>
    </citation>
    <scope>NUCLEOTIDE SEQUENCE [LARGE SCALE GENOMIC DNA]</scope>
    <source>
        <strain evidence="5 6">F363</strain>
    </source>
</reference>
<proteinExistence type="predicted"/>
<accession>A0ABU3CA52</accession>
<keyword evidence="2" id="KW-0812">Transmembrane</keyword>
<feature type="coiled-coil region" evidence="1">
    <location>
        <begin position="366"/>
        <end position="393"/>
    </location>
</feature>
<dbReference type="InterPro" id="IPR025646">
    <property type="entry name" value="DUF4350"/>
</dbReference>
<organism evidence="5 6">
    <name type="scientific">Autumnicola tepida</name>
    <dbReference type="NCBI Taxonomy" id="3075595"/>
    <lineage>
        <taxon>Bacteria</taxon>
        <taxon>Pseudomonadati</taxon>
        <taxon>Bacteroidota</taxon>
        <taxon>Flavobacteriia</taxon>
        <taxon>Flavobacteriales</taxon>
        <taxon>Flavobacteriaceae</taxon>
        <taxon>Autumnicola</taxon>
    </lineage>
</organism>
<evidence type="ECO:0000256" key="3">
    <source>
        <dbReference type="SAM" id="SignalP"/>
    </source>
</evidence>
<evidence type="ECO:0000259" key="4">
    <source>
        <dbReference type="Pfam" id="PF14258"/>
    </source>
</evidence>
<feature type="signal peptide" evidence="3">
    <location>
        <begin position="1"/>
        <end position="24"/>
    </location>
</feature>
<evidence type="ECO:0000313" key="5">
    <source>
        <dbReference type="EMBL" id="MDT0643220.1"/>
    </source>
</evidence>
<name>A0ABU3CA52_9FLAO</name>
<dbReference type="Pfam" id="PF14258">
    <property type="entry name" value="DUF4350"/>
    <property type="match status" value="1"/>
</dbReference>
<comment type="caution">
    <text evidence="5">The sequence shown here is derived from an EMBL/GenBank/DDBJ whole genome shotgun (WGS) entry which is preliminary data.</text>
</comment>
<keyword evidence="1" id="KW-0175">Coiled coil</keyword>